<evidence type="ECO:0000256" key="3">
    <source>
        <dbReference type="ARBA" id="ARBA00023125"/>
    </source>
</evidence>
<evidence type="ECO:0000256" key="1">
    <source>
        <dbReference type="ARBA" id="ARBA00009437"/>
    </source>
</evidence>
<protein>
    <submittedName>
        <fullName evidence="6">LysR substrate-binding domain-containing protein</fullName>
    </submittedName>
</protein>
<dbReference type="GO" id="GO:0006351">
    <property type="term" value="P:DNA-templated transcription"/>
    <property type="evidence" value="ECO:0007669"/>
    <property type="project" value="TreeGrafter"/>
</dbReference>
<accession>A0AAU8AMD1</accession>
<dbReference type="InterPro" id="IPR058163">
    <property type="entry name" value="LysR-type_TF_proteobact-type"/>
</dbReference>
<comment type="similarity">
    <text evidence="1">Belongs to the LysR transcriptional regulatory family.</text>
</comment>
<dbReference type="Pfam" id="PF03466">
    <property type="entry name" value="LysR_substrate"/>
    <property type="match status" value="1"/>
</dbReference>
<dbReference type="SUPFAM" id="SSF53850">
    <property type="entry name" value="Periplasmic binding protein-like II"/>
    <property type="match status" value="1"/>
</dbReference>
<dbReference type="InterPro" id="IPR000847">
    <property type="entry name" value="LysR_HTH_N"/>
</dbReference>
<evidence type="ECO:0000256" key="2">
    <source>
        <dbReference type="ARBA" id="ARBA00023015"/>
    </source>
</evidence>
<organism evidence="6">
    <name type="scientific">Alloyangia sp. H15</name>
    <dbReference type="NCBI Taxonomy" id="3029062"/>
    <lineage>
        <taxon>Bacteria</taxon>
        <taxon>Pseudomonadati</taxon>
        <taxon>Pseudomonadota</taxon>
        <taxon>Alphaproteobacteria</taxon>
        <taxon>Rhodobacterales</taxon>
        <taxon>Roseobacteraceae</taxon>
        <taxon>Alloyangia</taxon>
    </lineage>
</organism>
<dbReference type="Gene3D" id="3.40.190.290">
    <property type="match status" value="1"/>
</dbReference>
<feature type="domain" description="HTH lysR-type" evidence="5">
    <location>
        <begin position="4"/>
        <end position="61"/>
    </location>
</feature>
<dbReference type="AlphaFoldDB" id="A0AAU8AMD1"/>
<dbReference type="InterPro" id="IPR036388">
    <property type="entry name" value="WH-like_DNA-bd_sf"/>
</dbReference>
<name>A0AAU8AMD1_9RHOB</name>
<dbReference type="EMBL" id="CP123385">
    <property type="protein sequence ID" value="XCC95560.1"/>
    <property type="molecule type" value="Genomic_DNA"/>
</dbReference>
<dbReference type="InterPro" id="IPR036390">
    <property type="entry name" value="WH_DNA-bd_sf"/>
</dbReference>
<dbReference type="PROSITE" id="PS50931">
    <property type="entry name" value="HTH_LYSR"/>
    <property type="match status" value="1"/>
</dbReference>
<reference evidence="6" key="1">
    <citation type="submission" date="2023-02" db="EMBL/GenBank/DDBJ databases">
        <title>Description and genomic characterization of Salipiger bruguierae sp. nov., isolated from the sediment of mangrove plant Bruguiera sexangula.</title>
        <authorList>
            <person name="Long M."/>
        </authorList>
    </citation>
    <scope>NUCLEOTIDE SEQUENCE</scope>
    <source>
        <strain evidence="6">H15</strain>
    </source>
</reference>
<evidence type="ECO:0000313" key="6">
    <source>
        <dbReference type="EMBL" id="XCC95560.1"/>
    </source>
</evidence>
<keyword evidence="2" id="KW-0805">Transcription regulation</keyword>
<dbReference type="FunFam" id="1.10.10.10:FF:000001">
    <property type="entry name" value="LysR family transcriptional regulator"/>
    <property type="match status" value="1"/>
</dbReference>
<evidence type="ECO:0000259" key="5">
    <source>
        <dbReference type="PROSITE" id="PS50931"/>
    </source>
</evidence>
<dbReference type="GO" id="GO:0003700">
    <property type="term" value="F:DNA-binding transcription factor activity"/>
    <property type="evidence" value="ECO:0007669"/>
    <property type="project" value="InterPro"/>
</dbReference>
<keyword evidence="3" id="KW-0238">DNA-binding</keyword>
<gene>
    <name evidence="6" type="ORF">PVT71_20990</name>
</gene>
<dbReference type="PANTHER" id="PTHR30537:SF1">
    <property type="entry name" value="HTH-TYPE TRANSCRIPTIONAL REGULATOR PGRR"/>
    <property type="match status" value="1"/>
</dbReference>
<evidence type="ECO:0000256" key="4">
    <source>
        <dbReference type="ARBA" id="ARBA00023163"/>
    </source>
</evidence>
<keyword evidence="4" id="KW-0804">Transcription</keyword>
<dbReference type="SUPFAM" id="SSF46785">
    <property type="entry name" value="Winged helix' DNA-binding domain"/>
    <property type="match status" value="1"/>
</dbReference>
<dbReference type="RefSeq" id="WP_353474427.1">
    <property type="nucleotide sequence ID" value="NZ_CP123385.1"/>
</dbReference>
<dbReference type="InterPro" id="IPR005119">
    <property type="entry name" value="LysR_subst-bd"/>
</dbReference>
<dbReference type="Pfam" id="PF00126">
    <property type="entry name" value="HTH_1"/>
    <property type="match status" value="1"/>
</dbReference>
<dbReference type="GO" id="GO:0043565">
    <property type="term" value="F:sequence-specific DNA binding"/>
    <property type="evidence" value="ECO:0007669"/>
    <property type="project" value="TreeGrafter"/>
</dbReference>
<dbReference type="Gene3D" id="1.10.10.10">
    <property type="entry name" value="Winged helix-like DNA-binding domain superfamily/Winged helix DNA-binding domain"/>
    <property type="match status" value="1"/>
</dbReference>
<proteinExistence type="inferred from homology"/>
<sequence length="307" mass="33116">MHPPDLNTLAQFVAVARHLNFRRAAAELAISPSTLSERIRELEARLGVRLLNRNTRSVSLTEEGERLLERTRDAVAVLGEAAAALGQDRAAALSGRIRINGPAPAIELRLMPLVTSFLALHPGVRIEAVSEGDLVDVVERGFDAGLRYDEALAQDMVAVRLGPDQRMLVAAAPAYLERHGTPRDPGDLAHHACITHVFGTGNTLPWSFEKDGRALDIRPQGRLAVNSSAAALVAARAGHGLVYAFDEYLAADLASGQLVQVLDDWTPPFPGPSLYFTERRLMPPALRAFVDHVKAQARLGASGADAR</sequence>
<dbReference type="PANTHER" id="PTHR30537">
    <property type="entry name" value="HTH-TYPE TRANSCRIPTIONAL REGULATOR"/>
    <property type="match status" value="1"/>
</dbReference>